<feature type="compositionally biased region" description="Low complexity" evidence="1">
    <location>
        <begin position="231"/>
        <end position="247"/>
    </location>
</feature>
<dbReference type="GO" id="GO:0019991">
    <property type="term" value="P:septate junction assembly"/>
    <property type="evidence" value="ECO:0007669"/>
    <property type="project" value="TreeGrafter"/>
</dbReference>
<sequence>MHRAPSIGTPSIYSHTTTRSTGLRSSKSVKSLHIPWYKRPMVTNLFGFDIQRLSLFTSIYSIFLSIFTMGISCFDIYCLDEAAPGSTHYGYYIISFDFVYVGNKHVRNALIAIAVFSMMGGMALFVTSIMLLNALRNEYERKMIPWLICMLVFASWRLLAFLFCAVVNDMIFAYNIIMTLFWIVFTIFNYIGWAAVYSLFLELSDLTKLEDLAHLRMGTMTSLATQSMAGSRPTTPHSTTSTVPLPS</sequence>
<evidence type="ECO:0000313" key="4">
    <source>
        <dbReference type="Proteomes" id="UP000094527"/>
    </source>
</evidence>
<evidence type="ECO:0000313" key="3">
    <source>
        <dbReference type="EMBL" id="ODN04631.1"/>
    </source>
</evidence>
<keyword evidence="2" id="KW-0472">Membrane</keyword>
<feature type="transmembrane region" description="Helical" evidence="2">
    <location>
        <begin position="144"/>
        <end position="168"/>
    </location>
</feature>
<dbReference type="STRING" id="48709.A0A1D2NH91"/>
<dbReference type="GO" id="GO:0060857">
    <property type="term" value="P:establishment of glial blood-brain barrier"/>
    <property type="evidence" value="ECO:0007669"/>
    <property type="project" value="TreeGrafter"/>
</dbReference>
<keyword evidence="2" id="KW-0812">Transmembrane</keyword>
<dbReference type="AlphaFoldDB" id="A0A1D2NH91"/>
<name>A0A1D2NH91_ORCCI</name>
<feature type="transmembrane region" description="Helical" evidence="2">
    <location>
        <begin position="53"/>
        <end position="77"/>
    </location>
</feature>
<dbReference type="GO" id="GO:0035159">
    <property type="term" value="P:regulation of tube length, open tracheal system"/>
    <property type="evidence" value="ECO:0007669"/>
    <property type="project" value="TreeGrafter"/>
</dbReference>
<keyword evidence="2" id="KW-1133">Transmembrane helix</keyword>
<dbReference type="OrthoDB" id="8174021at2759"/>
<dbReference type="Proteomes" id="UP000094527">
    <property type="component" value="Unassembled WGS sequence"/>
</dbReference>
<dbReference type="GO" id="GO:0005886">
    <property type="term" value="C:plasma membrane"/>
    <property type="evidence" value="ECO:0007669"/>
    <property type="project" value="TreeGrafter"/>
</dbReference>
<feature type="compositionally biased region" description="Polar residues" evidence="1">
    <location>
        <begin position="8"/>
        <end position="20"/>
    </location>
</feature>
<evidence type="ECO:0000256" key="1">
    <source>
        <dbReference type="SAM" id="MobiDB-lite"/>
    </source>
</evidence>
<feature type="transmembrane region" description="Helical" evidence="2">
    <location>
        <begin position="174"/>
        <end position="200"/>
    </location>
</feature>
<organism evidence="3 4">
    <name type="scientific">Orchesella cincta</name>
    <name type="common">Springtail</name>
    <name type="synonym">Podura cincta</name>
    <dbReference type="NCBI Taxonomy" id="48709"/>
    <lineage>
        <taxon>Eukaryota</taxon>
        <taxon>Metazoa</taxon>
        <taxon>Ecdysozoa</taxon>
        <taxon>Arthropoda</taxon>
        <taxon>Hexapoda</taxon>
        <taxon>Collembola</taxon>
        <taxon>Entomobryomorpha</taxon>
        <taxon>Entomobryoidea</taxon>
        <taxon>Orchesellidae</taxon>
        <taxon>Orchesellinae</taxon>
        <taxon>Orchesella</taxon>
    </lineage>
</organism>
<keyword evidence="4" id="KW-1185">Reference proteome</keyword>
<dbReference type="EMBL" id="LJIJ01000039">
    <property type="protein sequence ID" value="ODN04631.1"/>
    <property type="molecule type" value="Genomic_DNA"/>
</dbReference>
<protein>
    <submittedName>
        <fullName evidence="3">Uncharacterized protein</fullName>
    </submittedName>
</protein>
<dbReference type="OMA" id="MIFAYNI"/>
<proteinExistence type="predicted"/>
<evidence type="ECO:0000256" key="2">
    <source>
        <dbReference type="SAM" id="Phobius"/>
    </source>
</evidence>
<feature type="transmembrane region" description="Helical" evidence="2">
    <location>
        <begin position="109"/>
        <end position="132"/>
    </location>
</feature>
<reference evidence="3 4" key="1">
    <citation type="journal article" date="2016" name="Genome Biol. Evol.">
        <title>Gene Family Evolution Reflects Adaptation to Soil Environmental Stressors in the Genome of the Collembolan Orchesella cincta.</title>
        <authorList>
            <person name="Faddeeva-Vakhrusheva A."/>
            <person name="Derks M.F."/>
            <person name="Anvar S.Y."/>
            <person name="Agamennone V."/>
            <person name="Suring W."/>
            <person name="Smit S."/>
            <person name="van Straalen N.M."/>
            <person name="Roelofs D."/>
        </authorList>
    </citation>
    <scope>NUCLEOTIDE SEQUENCE [LARGE SCALE GENOMIC DNA]</scope>
    <source>
        <tissue evidence="3">Mixed pool</tissue>
    </source>
</reference>
<feature type="region of interest" description="Disordered" evidence="1">
    <location>
        <begin position="224"/>
        <end position="247"/>
    </location>
</feature>
<accession>A0A1D2NH91</accession>
<gene>
    <name evidence="3" type="ORF">Ocin01_02036</name>
</gene>
<comment type="caution">
    <text evidence="3">The sequence shown here is derived from an EMBL/GenBank/DDBJ whole genome shotgun (WGS) entry which is preliminary data.</text>
</comment>
<dbReference type="PANTHER" id="PTHR36694">
    <property type="entry name" value="PASIFLORA 1, ISOFORM A-RELATED"/>
    <property type="match status" value="1"/>
</dbReference>
<dbReference type="PANTHER" id="PTHR36694:SF4">
    <property type="entry name" value="LD42595P"/>
    <property type="match status" value="1"/>
</dbReference>
<feature type="region of interest" description="Disordered" evidence="1">
    <location>
        <begin position="1"/>
        <end position="20"/>
    </location>
</feature>